<proteinExistence type="predicted"/>
<protein>
    <submittedName>
        <fullName evidence="1">Uncharacterized protein</fullName>
    </submittedName>
</protein>
<dbReference type="AlphaFoldDB" id="A0A0E9W9Y2"/>
<evidence type="ECO:0000313" key="1">
    <source>
        <dbReference type="EMBL" id="JAH86365.1"/>
    </source>
</evidence>
<sequence>MNKPLHCGSKSQTLTVVRVVQELCQTLVILVGLKNTDALVQIVPLAVTCRVN</sequence>
<dbReference type="EMBL" id="GBXM01022212">
    <property type="protein sequence ID" value="JAH86365.1"/>
    <property type="molecule type" value="Transcribed_RNA"/>
</dbReference>
<reference evidence="1" key="1">
    <citation type="submission" date="2014-11" db="EMBL/GenBank/DDBJ databases">
        <authorList>
            <person name="Amaro Gonzalez C."/>
        </authorList>
    </citation>
    <scope>NUCLEOTIDE SEQUENCE</scope>
</reference>
<reference evidence="1" key="2">
    <citation type="journal article" date="2015" name="Fish Shellfish Immunol.">
        <title>Early steps in the European eel (Anguilla anguilla)-Vibrio vulnificus interaction in the gills: Role of the RtxA13 toxin.</title>
        <authorList>
            <person name="Callol A."/>
            <person name="Pajuelo D."/>
            <person name="Ebbesson L."/>
            <person name="Teles M."/>
            <person name="MacKenzie S."/>
            <person name="Amaro C."/>
        </authorList>
    </citation>
    <scope>NUCLEOTIDE SEQUENCE</scope>
</reference>
<name>A0A0E9W9Y2_ANGAN</name>
<organism evidence="1">
    <name type="scientific">Anguilla anguilla</name>
    <name type="common">European freshwater eel</name>
    <name type="synonym">Muraena anguilla</name>
    <dbReference type="NCBI Taxonomy" id="7936"/>
    <lineage>
        <taxon>Eukaryota</taxon>
        <taxon>Metazoa</taxon>
        <taxon>Chordata</taxon>
        <taxon>Craniata</taxon>
        <taxon>Vertebrata</taxon>
        <taxon>Euteleostomi</taxon>
        <taxon>Actinopterygii</taxon>
        <taxon>Neopterygii</taxon>
        <taxon>Teleostei</taxon>
        <taxon>Anguilliformes</taxon>
        <taxon>Anguillidae</taxon>
        <taxon>Anguilla</taxon>
    </lineage>
</organism>
<accession>A0A0E9W9Y2</accession>